<organism evidence="5 6">
    <name type="scientific">Hipposideros armiger</name>
    <name type="common">Great Himalayan leaf-nosed bat</name>
    <dbReference type="NCBI Taxonomy" id="186990"/>
    <lineage>
        <taxon>Eukaryota</taxon>
        <taxon>Metazoa</taxon>
        <taxon>Chordata</taxon>
        <taxon>Craniata</taxon>
        <taxon>Vertebrata</taxon>
        <taxon>Euteleostomi</taxon>
        <taxon>Mammalia</taxon>
        <taxon>Eutheria</taxon>
        <taxon>Laurasiatheria</taxon>
        <taxon>Chiroptera</taxon>
        <taxon>Yinpterochiroptera</taxon>
        <taxon>Rhinolophoidea</taxon>
        <taxon>Hipposideridae</taxon>
        <taxon>Hipposideros</taxon>
    </lineage>
</organism>
<feature type="coiled-coil region" evidence="2">
    <location>
        <begin position="101"/>
        <end position="135"/>
    </location>
</feature>
<dbReference type="PANTHER" id="PTHR21694">
    <property type="entry name" value="COILED-COIL DOMAIN-CONTAINING PROTEIN 63"/>
    <property type="match status" value="1"/>
</dbReference>
<dbReference type="GO" id="GO:0036158">
    <property type="term" value="P:outer dynein arm assembly"/>
    <property type="evidence" value="ECO:0007669"/>
    <property type="project" value="TreeGrafter"/>
</dbReference>
<dbReference type="InterPro" id="IPR049258">
    <property type="entry name" value="ODAD1_CC"/>
</dbReference>
<dbReference type="InterPro" id="IPR051876">
    <property type="entry name" value="ODA-DC/CCD"/>
</dbReference>
<gene>
    <name evidence="6" type="primary">CCDC63</name>
</gene>
<dbReference type="AlphaFoldDB" id="A0A8B7RW46"/>
<name>A0A8B7RW46_HIPAR</name>
<feature type="coiled-coil region" evidence="2">
    <location>
        <begin position="166"/>
        <end position="193"/>
    </location>
</feature>
<dbReference type="GO" id="GO:0005930">
    <property type="term" value="C:axoneme"/>
    <property type="evidence" value="ECO:0007669"/>
    <property type="project" value="TreeGrafter"/>
</dbReference>
<evidence type="ECO:0000313" key="6">
    <source>
        <dbReference type="RefSeq" id="XP_019504578.1"/>
    </source>
</evidence>
<dbReference type="OrthoDB" id="6766775at2759"/>
<keyword evidence="1 2" id="KW-0175">Coiled coil</keyword>
<dbReference type="RefSeq" id="XP_019504578.1">
    <property type="nucleotide sequence ID" value="XM_019649033.1"/>
</dbReference>
<dbReference type="Pfam" id="PF21773">
    <property type="entry name" value="ODAD1_CC"/>
    <property type="match status" value="1"/>
</dbReference>
<evidence type="ECO:0000256" key="2">
    <source>
        <dbReference type="SAM" id="Coils"/>
    </source>
</evidence>
<dbReference type="GO" id="GO:0003341">
    <property type="term" value="P:cilium movement"/>
    <property type="evidence" value="ECO:0007669"/>
    <property type="project" value="TreeGrafter"/>
</dbReference>
<evidence type="ECO:0000256" key="1">
    <source>
        <dbReference type="ARBA" id="ARBA00023054"/>
    </source>
</evidence>
<accession>A0A8B7RW46</accession>
<evidence type="ECO:0000259" key="4">
    <source>
        <dbReference type="Pfam" id="PF21773"/>
    </source>
</evidence>
<sequence length="363" mass="43365">MPMKHRRRDPKDPQEPSEKVKEQLAEVELRKLRQQFQKMVASRKSFNFHSQQKLMSQHKEIQALQEEQDEINLLLSLIKSSKNLDLNEKNYVELRFLLQTKKDYESLIKSMKMLLAELDEKIVQMEKKIINQKQIFTKIQEANNPWKLQKQIHVLETRLNRVTVQFDKLLTTNAKLRKEIEDLRYEKAAYDNVYQQLHRRLSMHKKTMNVATEQSSQAYQQRLEAMARMAAMKDCQKKDTSQYNMEIRELERVYAHETKLKSFLLLKLNDRLEFEEQTKQEEALKAKKHRTKSKGESFESYEVAYLRLLKLTENGDLNQLIEEFLAKEEKNFAGFTYVMELNNDMEMMHKKTQKIQVRAAVLS</sequence>
<dbReference type="GeneID" id="109386120"/>
<keyword evidence="5" id="KW-1185">Reference proteome</keyword>
<dbReference type="PANTHER" id="PTHR21694:SF18">
    <property type="entry name" value="COILED-COIL DOMAIN-CONTAINING PROTEIN 63"/>
    <property type="match status" value="1"/>
</dbReference>
<feature type="region of interest" description="Disordered" evidence="3">
    <location>
        <begin position="1"/>
        <end position="22"/>
    </location>
</feature>
<evidence type="ECO:0000256" key="3">
    <source>
        <dbReference type="SAM" id="MobiDB-lite"/>
    </source>
</evidence>
<protein>
    <submittedName>
        <fullName evidence="6">Coiled-coil domain-containing protein 63</fullName>
    </submittedName>
</protein>
<feature type="compositionally biased region" description="Basic and acidic residues" evidence="3">
    <location>
        <begin position="9"/>
        <end position="22"/>
    </location>
</feature>
<dbReference type="CTD" id="160762"/>
<feature type="domain" description="ODAD1 central coiled coil region" evidence="4">
    <location>
        <begin position="149"/>
        <end position="357"/>
    </location>
</feature>
<proteinExistence type="predicted"/>
<dbReference type="Proteomes" id="UP000694851">
    <property type="component" value="Unplaced"/>
</dbReference>
<reference evidence="6" key="1">
    <citation type="submission" date="2025-08" db="UniProtKB">
        <authorList>
            <consortium name="RefSeq"/>
        </authorList>
    </citation>
    <scope>IDENTIFICATION</scope>
    <source>
        <tissue evidence="6">Muscle</tissue>
    </source>
</reference>
<dbReference type="KEGG" id="hai:109386120"/>
<evidence type="ECO:0000313" key="5">
    <source>
        <dbReference type="Proteomes" id="UP000694851"/>
    </source>
</evidence>